<feature type="active site" description="Proton donor/acceptor" evidence="6">
    <location>
        <position position="270"/>
    </location>
</feature>
<dbReference type="SMART" id="SM01002">
    <property type="entry name" value="AlaDh_PNT_C"/>
    <property type="match status" value="1"/>
</dbReference>
<keyword evidence="3 5" id="KW-0560">Oxidoreductase</keyword>
<protein>
    <recommendedName>
        <fullName evidence="2 5">Alanine dehydrogenase</fullName>
        <ecNumber evidence="2 5">1.4.1.1</ecNumber>
    </recommendedName>
</protein>
<dbReference type="PROSITE" id="PS00837">
    <property type="entry name" value="ALADH_PNT_2"/>
    <property type="match status" value="1"/>
</dbReference>
<feature type="domain" description="Alanine dehydrogenase/pyridine nucleotide transhydrogenase N-terminal" evidence="10">
    <location>
        <begin position="4"/>
        <end position="137"/>
    </location>
</feature>
<keyword evidence="12" id="KW-1185">Reference proteome</keyword>
<keyword evidence="8" id="KW-0547">Nucleotide-binding</keyword>
<evidence type="ECO:0000256" key="2">
    <source>
        <dbReference type="ARBA" id="ARBA00012897"/>
    </source>
</evidence>
<organism evidence="11 12">
    <name type="scientific">Thalassovita gelatinovora</name>
    <name type="common">Thalassobius gelatinovorus</name>
    <dbReference type="NCBI Taxonomy" id="53501"/>
    <lineage>
        <taxon>Bacteria</taxon>
        <taxon>Pseudomonadati</taxon>
        <taxon>Pseudomonadota</taxon>
        <taxon>Alphaproteobacteria</taxon>
        <taxon>Rhodobacterales</taxon>
        <taxon>Roseobacteraceae</taxon>
        <taxon>Thalassovita</taxon>
    </lineage>
</organism>
<dbReference type="InterPro" id="IPR008141">
    <property type="entry name" value="Ala_DH"/>
</dbReference>
<evidence type="ECO:0000256" key="7">
    <source>
        <dbReference type="PIRSR" id="PIRSR000183-2"/>
    </source>
</evidence>
<evidence type="ECO:0000256" key="4">
    <source>
        <dbReference type="ARBA" id="ARBA00023027"/>
    </source>
</evidence>
<dbReference type="OrthoDB" id="9804592at2"/>
<feature type="active site" description="Proton donor/acceptor" evidence="6">
    <location>
        <position position="96"/>
    </location>
</feature>
<dbReference type="PIRSF" id="PIRSF000183">
    <property type="entry name" value="Alanine_dh"/>
    <property type="match status" value="1"/>
</dbReference>
<feature type="binding site" evidence="7">
    <location>
        <position position="15"/>
    </location>
    <ligand>
        <name>substrate</name>
    </ligand>
</feature>
<dbReference type="SMART" id="SM01003">
    <property type="entry name" value="AlaDh_PNT_N"/>
    <property type="match status" value="1"/>
</dbReference>
<gene>
    <name evidence="11" type="primary">ald_2</name>
    <name evidence="11" type="ORF">TG4357_02281</name>
</gene>
<dbReference type="InterPro" id="IPR007886">
    <property type="entry name" value="AlaDH/PNT_N"/>
</dbReference>
<dbReference type="InterPro" id="IPR008143">
    <property type="entry name" value="Ala_DH/PNT_CS2"/>
</dbReference>
<dbReference type="AlphaFoldDB" id="A0A0P1FDE4"/>
<dbReference type="PANTHER" id="PTHR42795">
    <property type="entry name" value="ALANINE DEHYDROGENASE"/>
    <property type="match status" value="1"/>
</dbReference>
<name>A0A0P1FDE4_THAGE</name>
<dbReference type="NCBIfam" id="TIGR00518">
    <property type="entry name" value="alaDH"/>
    <property type="match status" value="1"/>
</dbReference>
<dbReference type="InterPro" id="IPR007698">
    <property type="entry name" value="AlaDH/PNT_NAD(H)-bd"/>
</dbReference>
<dbReference type="EC" id="1.4.1.1" evidence="2 5"/>
<evidence type="ECO:0000256" key="3">
    <source>
        <dbReference type="ARBA" id="ARBA00023002"/>
    </source>
</evidence>
<dbReference type="PANTHER" id="PTHR42795:SF1">
    <property type="entry name" value="ALANINE DEHYDROGENASE"/>
    <property type="match status" value="1"/>
</dbReference>
<dbReference type="InterPro" id="IPR036291">
    <property type="entry name" value="NAD(P)-bd_dom_sf"/>
</dbReference>
<dbReference type="GO" id="GO:0005886">
    <property type="term" value="C:plasma membrane"/>
    <property type="evidence" value="ECO:0007669"/>
    <property type="project" value="TreeGrafter"/>
</dbReference>
<dbReference type="Gene3D" id="3.40.50.720">
    <property type="entry name" value="NAD(P)-binding Rossmann-like Domain"/>
    <property type="match status" value="2"/>
</dbReference>
<dbReference type="GO" id="GO:0000166">
    <property type="term" value="F:nucleotide binding"/>
    <property type="evidence" value="ECO:0007669"/>
    <property type="project" value="UniProtKB-KW"/>
</dbReference>
<dbReference type="SUPFAM" id="SSF51735">
    <property type="entry name" value="NAD(P)-binding Rossmann-fold domains"/>
    <property type="match status" value="1"/>
</dbReference>
<dbReference type="EMBL" id="CYSA01000023">
    <property type="protein sequence ID" value="CUH66172.1"/>
    <property type="molecule type" value="Genomic_DNA"/>
</dbReference>
<feature type="binding site" evidence="8">
    <location>
        <begin position="267"/>
        <end position="270"/>
    </location>
    <ligand>
        <name>NAD(+)</name>
        <dbReference type="ChEBI" id="CHEBI:57540"/>
    </ligand>
</feature>
<dbReference type="Pfam" id="PF01262">
    <property type="entry name" value="AlaDh_PNT_C"/>
    <property type="match status" value="1"/>
</dbReference>
<feature type="domain" description="Alanine dehydrogenase/pyridine nucleotide transhydrogenase NAD(H)-binding" evidence="9">
    <location>
        <begin position="149"/>
        <end position="297"/>
    </location>
</feature>
<dbReference type="GO" id="GO:0042853">
    <property type="term" value="P:L-alanine catabolic process"/>
    <property type="evidence" value="ECO:0007669"/>
    <property type="project" value="InterPro"/>
</dbReference>
<evidence type="ECO:0000313" key="12">
    <source>
        <dbReference type="Proteomes" id="UP000051587"/>
    </source>
</evidence>
<evidence type="ECO:0000259" key="10">
    <source>
        <dbReference type="SMART" id="SM01003"/>
    </source>
</evidence>
<feature type="binding site" evidence="8">
    <location>
        <begin position="239"/>
        <end position="240"/>
    </location>
    <ligand>
        <name>NAD(+)</name>
        <dbReference type="ChEBI" id="CHEBI:57540"/>
    </ligand>
</feature>
<evidence type="ECO:0000259" key="9">
    <source>
        <dbReference type="SMART" id="SM01002"/>
    </source>
</evidence>
<dbReference type="Pfam" id="PF05222">
    <property type="entry name" value="AlaDh_PNT_N"/>
    <property type="match status" value="1"/>
</dbReference>
<feature type="binding site" evidence="8">
    <location>
        <position position="134"/>
    </location>
    <ligand>
        <name>NAD(+)</name>
        <dbReference type="ChEBI" id="CHEBI:57540"/>
    </ligand>
</feature>
<accession>A0A0P1FDE4</accession>
<feature type="binding site" evidence="8">
    <location>
        <position position="198"/>
    </location>
    <ligand>
        <name>NAD(+)</name>
        <dbReference type="ChEBI" id="CHEBI:57540"/>
    </ligand>
</feature>
<dbReference type="GO" id="GO:0000286">
    <property type="term" value="F:alanine dehydrogenase activity"/>
    <property type="evidence" value="ECO:0007669"/>
    <property type="project" value="UniProtKB-UniRule"/>
</dbReference>
<comment type="similarity">
    <text evidence="1 5">Belongs to the AlaDH/PNT family.</text>
</comment>
<evidence type="ECO:0000256" key="1">
    <source>
        <dbReference type="ARBA" id="ARBA00005689"/>
    </source>
</evidence>
<keyword evidence="4 5" id="KW-0520">NAD</keyword>
<dbReference type="Proteomes" id="UP000051587">
    <property type="component" value="Unassembled WGS sequence"/>
</dbReference>
<feature type="binding site" evidence="8">
    <location>
        <begin position="298"/>
        <end position="301"/>
    </location>
    <ligand>
        <name>NAD(+)</name>
        <dbReference type="ChEBI" id="CHEBI:57540"/>
    </ligand>
</feature>
<dbReference type="FunFam" id="3.40.50.720:FF:000049">
    <property type="entry name" value="Alanine dehydrogenase"/>
    <property type="match status" value="1"/>
</dbReference>
<feature type="binding site" evidence="8">
    <location>
        <position position="203"/>
    </location>
    <ligand>
        <name>NAD(+)</name>
        <dbReference type="ChEBI" id="CHEBI:57540"/>
    </ligand>
</feature>
<dbReference type="STRING" id="53501.SAMN04488043_10410"/>
<reference evidence="11 12" key="1">
    <citation type="submission" date="2015-09" db="EMBL/GenBank/DDBJ databases">
        <authorList>
            <consortium name="Swine Surveillance"/>
        </authorList>
    </citation>
    <scope>NUCLEOTIDE SEQUENCE [LARGE SCALE GENOMIC DNA]</scope>
    <source>
        <strain evidence="11 12">CECT 4357</strain>
    </source>
</reference>
<evidence type="ECO:0000256" key="8">
    <source>
        <dbReference type="PIRSR" id="PIRSR000183-3"/>
    </source>
</evidence>
<evidence type="ECO:0000256" key="5">
    <source>
        <dbReference type="PIRNR" id="PIRNR000183"/>
    </source>
</evidence>
<dbReference type="SUPFAM" id="SSF52283">
    <property type="entry name" value="Formate/glycerate dehydrogenase catalytic domain-like"/>
    <property type="match status" value="1"/>
</dbReference>
<proteinExistence type="inferred from homology"/>
<dbReference type="RefSeq" id="WP_058263021.1">
    <property type="nucleotide sequence ID" value="NZ_CP051181.1"/>
</dbReference>
<feature type="binding site" evidence="7">
    <location>
        <position position="75"/>
    </location>
    <ligand>
        <name>substrate</name>
    </ligand>
</feature>
<sequence length="371" mass="38520">MKLGCPKEIKPQEFRVGMTPNAAREAIAHGHQVVIEKDAGVGSGFPDSDYIEAGAAILDTAAEIFATADMIVKVKEPQAAERKMLREGQLLFTYLHLAPDPDQTHDLLASGCTAIAYETVTDPRGGLPLLAPMSEVAGKLAPQVGAWTLQKANGGRGVLMGGVPGVRPAHVVVIGGGVVGTHAARIAAGMGADVTVLDMSLPRLRYLDDSFRGEFKTSYASQGTTAELVAAADMVIGAVLIPGAAAPKLVSREQLSTMKPGAAIVDVAIDQGGCFETSHATTHESPIYDVDGIMHYCVANMPGAVARTSTIALGNATMPFMLALADKGWKQACADDPHLLAGLNVHAGQLTYAAVGKALGLDVTAPQLLVQ</sequence>
<evidence type="ECO:0000313" key="11">
    <source>
        <dbReference type="EMBL" id="CUH66172.1"/>
    </source>
</evidence>
<dbReference type="CDD" id="cd05305">
    <property type="entry name" value="L-AlaDH"/>
    <property type="match status" value="1"/>
</dbReference>
<comment type="catalytic activity">
    <reaction evidence="5">
        <text>L-alanine + NAD(+) + H2O = pyruvate + NH4(+) + NADH + H(+)</text>
        <dbReference type="Rhea" id="RHEA:18405"/>
        <dbReference type="ChEBI" id="CHEBI:15361"/>
        <dbReference type="ChEBI" id="CHEBI:15377"/>
        <dbReference type="ChEBI" id="CHEBI:15378"/>
        <dbReference type="ChEBI" id="CHEBI:28938"/>
        <dbReference type="ChEBI" id="CHEBI:57540"/>
        <dbReference type="ChEBI" id="CHEBI:57945"/>
        <dbReference type="ChEBI" id="CHEBI:57972"/>
        <dbReference type="EC" id="1.4.1.1"/>
    </reaction>
</comment>
<evidence type="ECO:0000256" key="6">
    <source>
        <dbReference type="PIRSR" id="PIRSR000183-1"/>
    </source>
</evidence>